<evidence type="ECO:0000313" key="3">
    <source>
        <dbReference type="Proteomes" id="UP000641386"/>
    </source>
</evidence>
<dbReference type="AlphaFoldDB" id="A0A918ZZQ3"/>
<reference evidence="2" key="1">
    <citation type="journal article" date="2014" name="Int. J. Syst. Evol. Microbiol.">
        <title>Complete genome sequence of Corynebacterium casei LMG S-19264T (=DSM 44701T), isolated from a smear-ripened cheese.</title>
        <authorList>
            <consortium name="US DOE Joint Genome Institute (JGI-PGF)"/>
            <person name="Walter F."/>
            <person name="Albersmeier A."/>
            <person name="Kalinowski J."/>
            <person name="Ruckert C."/>
        </authorList>
    </citation>
    <scope>NUCLEOTIDE SEQUENCE</scope>
    <source>
        <strain evidence="2">JCM 3302</strain>
    </source>
</reference>
<dbReference type="CDD" id="cd00093">
    <property type="entry name" value="HTH_XRE"/>
    <property type="match status" value="1"/>
</dbReference>
<dbReference type="SUPFAM" id="SSF47413">
    <property type="entry name" value="lambda repressor-like DNA-binding domains"/>
    <property type="match status" value="1"/>
</dbReference>
<dbReference type="Gene3D" id="1.10.260.40">
    <property type="entry name" value="lambda repressor-like DNA-binding domains"/>
    <property type="match status" value="1"/>
</dbReference>
<dbReference type="PROSITE" id="PS50943">
    <property type="entry name" value="HTH_CROC1"/>
    <property type="match status" value="1"/>
</dbReference>
<feature type="domain" description="HTH cro/C1-type" evidence="1">
    <location>
        <begin position="22"/>
        <end position="77"/>
    </location>
</feature>
<sequence>MDWSQNKALRDAARDGDYGRVIRQARKAVGLTQRQLGEACGLSQSAMSRLEDRGVGTYNMTLLASAASHLGIPPNLVGLADHDRNGNSTVERREFLAGVAAIAATPAITPQPLARPEWDSGQAAALRVATTAFRRLDATVASRDLTEATQSHVRLIQRVASQAPDASHKARMAAVGSEAASLVGWLAWDMADHGSARTWYGSAIKAARTAGDPLLSAYQTGSLAQFEVEAGNTAEGLRLITRARRQLGADLPAIAAAWLASIEAVAHATAGDDRATERALRTCEQNTARVSREDPPPWPWVFSFDERKVASCRVVCGARLGRPRWLASTKDITTALSSGHEKQQALLTLDVASSHLATGRLDSGFALATRALQDGMRLRSGRVVERARAFRRTYTSPTPPGIVRDFDSLLHDAYL</sequence>
<gene>
    <name evidence="2" type="ORF">GCM10014715_39570</name>
</gene>
<dbReference type="SMART" id="SM00530">
    <property type="entry name" value="HTH_XRE"/>
    <property type="match status" value="1"/>
</dbReference>
<dbReference type="EMBL" id="BNBC01000017">
    <property type="protein sequence ID" value="GHE80261.1"/>
    <property type="molecule type" value="Genomic_DNA"/>
</dbReference>
<reference evidence="2" key="2">
    <citation type="submission" date="2020-09" db="EMBL/GenBank/DDBJ databases">
        <authorList>
            <person name="Sun Q."/>
            <person name="Ohkuma M."/>
        </authorList>
    </citation>
    <scope>NUCLEOTIDE SEQUENCE</scope>
    <source>
        <strain evidence="2">JCM 3302</strain>
    </source>
</reference>
<evidence type="ECO:0000259" key="1">
    <source>
        <dbReference type="PROSITE" id="PS50943"/>
    </source>
</evidence>
<dbReference type="Proteomes" id="UP000641386">
    <property type="component" value="Unassembled WGS sequence"/>
</dbReference>
<protein>
    <recommendedName>
        <fullName evidence="1">HTH cro/C1-type domain-containing protein</fullName>
    </recommendedName>
</protein>
<keyword evidence="3" id="KW-1185">Reference proteome</keyword>
<dbReference type="Pfam" id="PF13560">
    <property type="entry name" value="HTH_31"/>
    <property type="match status" value="1"/>
</dbReference>
<dbReference type="GO" id="GO:0003677">
    <property type="term" value="F:DNA binding"/>
    <property type="evidence" value="ECO:0007669"/>
    <property type="project" value="InterPro"/>
</dbReference>
<organism evidence="2 3">
    <name type="scientific">Streptomyces spiralis</name>
    <dbReference type="NCBI Taxonomy" id="66376"/>
    <lineage>
        <taxon>Bacteria</taxon>
        <taxon>Bacillati</taxon>
        <taxon>Actinomycetota</taxon>
        <taxon>Actinomycetes</taxon>
        <taxon>Kitasatosporales</taxon>
        <taxon>Streptomycetaceae</taxon>
        <taxon>Streptomyces</taxon>
    </lineage>
</organism>
<dbReference type="InterPro" id="IPR010982">
    <property type="entry name" value="Lambda_DNA-bd_dom_sf"/>
</dbReference>
<accession>A0A918ZZQ3</accession>
<dbReference type="RefSeq" id="WP_189902034.1">
    <property type="nucleotide sequence ID" value="NZ_BNBC01000017.1"/>
</dbReference>
<proteinExistence type="predicted"/>
<dbReference type="InterPro" id="IPR001387">
    <property type="entry name" value="Cro/C1-type_HTH"/>
</dbReference>
<evidence type="ECO:0000313" key="2">
    <source>
        <dbReference type="EMBL" id="GHE80261.1"/>
    </source>
</evidence>
<comment type="caution">
    <text evidence="2">The sequence shown here is derived from an EMBL/GenBank/DDBJ whole genome shotgun (WGS) entry which is preliminary data.</text>
</comment>
<name>A0A918ZZQ3_9ACTN</name>